<sequence>MKQGETCRRWFRYTAEDAKAAQAELDEWAEQGWELAELGIFTATFRRSTQPRRCWVEPARWKSIRCRDEQARADYLELCCEAGWDLIDEAGGLFYFQAQAGRHPVPIQTDGSVEWEEVLKKSLWNQAYTFFYLVIYWAAWAGGQFFRDQPRVWELFLSNEAMIAQLFLLLWITLELFLGLRVVRYRRRCRRAAETGEPMPVPSRRSARFRGSMPLVYTVLGFVLILSFVIGANTQDLHSSYDLNGRLTVEKSVFAHGIEYREFSDQGDLWMESYDCKTSWLADIICGDLRRIERDEDRLHHYFHMHSAVELNEADLGYDQAWTYAWGAGSGLIFRQEDRVVHIEAERVDLTDRSAVEGLLAWLEQAACTLDESVVA</sequence>
<comment type="caution">
    <text evidence="2">The sequence shown here is derived from an EMBL/GenBank/DDBJ whole genome shotgun (WGS) entry which is preliminary data.</text>
</comment>
<dbReference type="InterPro" id="IPR021359">
    <property type="entry name" value="DUF2812"/>
</dbReference>
<reference evidence="2 3" key="1">
    <citation type="submission" date="2024-03" db="EMBL/GenBank/DDBJ databases">
        <title>Human intestinal bacterial collection.</title>
        <authorList>
            <person name="Pauvert C."/>
            <person name="Hitch T.C.A."/>
            <person name="Clavel T."/>
        </authorList>
    </citation>
    <scope>NUCLEOTIDE SEQUENCE [LARGE SCALE GENOMIC DNA]</scope>
    <source>
        <strain evidence="2 3">CLA-AP-H34</strain>
    </source>
</reference>
<dbReference type="Proteomes" id="UP001440599">
    <property type="component" value="Unassembled WGS sequence"/>
</dbReference>
<proteinExistence type="predicted"/>
<protein>
    <submittedName>
        <fullName evidence="2">DUF2812 domain-containing protein</fullName>
    </submittedName>
</protein>
<evidence type="ECO:0000313" key="3">
    <source>
        <dbReference type="Proteomes" id="UP001440599"/>
    </source>
</evidence>
<name>A0ABV1EPZ3_9FIRM</name>
<evidence type="ECO:0000313" key="2">
    <source>
        <dbReference type="EMBL" id="MEQ2456070.1"/>
    </source>
</evidence>
<feature type="transmembrane region" description="Helical" evidence="1">
    <location>
        <begin position="214"/>
        <end position="232"/>
    </location>
</feature>
<feature type="transmembrane region" description="Helical" evidence="1">
    <location>
        <begin position="162"/>
        <end position="183"/>
    </location>
</feature>
<dbReference type="Pfam" id="PF11193">
    <property type="entry name" value="DUF2812"/>
    <property type="match status" value="1"/>
</dbReference>
<feature type="transmembrane region" description="Helical" evidence="1">
    <location>
        <begin position="123"/>
        <end position="142"/>
    </location>
</feature>
<dbReference type="RefSeq" id="WP_349139649.1">
    <property type="nucleotide sequence ID" value="NZ_JBBMFT010000003.1"/>
</dbReference>
<accession>A0ABV1EPZ3</accession>
<evidence type="ECO:0000256" key="1">
    <source>
        <dbReference type="SAM" id="Phobius"/>
    </source>
</evidence>
<gene>
    <name evidence="2" type="ORF">WMO45_06000</name>
</gene>
<organism evidence="2 3">
    <name type="scientific">Flavonifractor hominis</name>
    <dbReference type="NCBI Taxonomy" id="3133178"/>
    <lineage>
        <taxon>Bacteria</taxon>
        <taxon>Bacillati</taxon>
        <taxon>Bacillota</taxon>
        <taxon>Clostridia</taxon>
        <taxon>Eubacteriales</taxon>
        <taxon>Oscillospiraceae</taxon>
        <taxon>Flavonifractor</taxon>
    </lineage>
</organism>
<keyword evidence="1" id="KW-1133">Transmembrane helix</keyword>
<keyword evidence="1" id="KW-0812">Transmembrane</keyword>
<dbReference type="EMBL" id="JBBMFT010000003">
    <property type="protein sequence ID" value="MEQ2456070.1"/>
    <property type="molecule type" value="Genomic_DNA"/>
</dbReference>
<keyword evidence="1" id="KW-0472">Membrane</keyword>
<keyword evidence="3" id="KW-1185">Reference proteome</keyword>